<dbReference type="PANTHER" id="PTHR10746:SF6">
    <property type="entry name" value="LARGE RIBOSOMAL SUBUNIT PROTEIN UL4M"/>
    <property type="match status" value="1"/>
</dbReference>
<dbReference type="NCBIfam" id="TIGR03953">
    <property type="entry name" value="rplD_bact"/>
    <property type="match status" value="1"/>
</dbReference>
<evidence type="ECO:0000256" key="1">
    <source>
        <dbReference type="ARBA" id="ARBA00010528"/>
    </source>
</evidence>
<dbReference type="eggNOG" id="COG0088">
    <property type="taxonomic scope" value="Bacteria"/>
</dbReference>
<evidence type="ECO:0000256" key="5">
    <source>
        <dbReference type="HAMAP-Rule" id="MF_01328"/>
    </source>
</evidence>
<dbReference type="GO" id="GO:1990904">
    <property type="term" value="C:ribonucleoprotein complex"/>
    <property type="evidence" value="ECO:0007669"/>
    <property type="project" value="UniProtKB-KW"/>
</dbReference>
<dbReference type="GO" id="GO:0003735">
    <property type="term" value="F:structural constituent of ribosome"/>
    <property type="evidence" value="ECO:0007669"/>
    <property type="project" value="InterPro"/>
</dbReference>
<dbReference type="InterPro" id="IPR023574">
    <property type="entry name" value="Ribosomal_uL4_dom_sf"/>
</dbReference>
<comment type="caution">
    <text evidence="7">The sequence shown here is derived from an EMBL/GenBank/DDBJ whole genome shotgun (WGS) entry which is preliminary data.</text>
</comment>
<keyword evidence="5" id="KW-0699">rRNA-binding</keyword>
<evidence type="ECO:0000256" key="6">
    <source>
        <dbReference type="SAM" id="MobiDB-lite"/>
    </source>
</evidence>
<dbReference type="InterPro" id="IPR002136">
    <property type="entry name" value="Ribosomal_uL4"/>
</dbReference>
<dbReference type="RefSeq" id="WP_044284061.1">
    <property type="nucleotide sequence ID" value="NZ_JFAD01000013.1"/>
</dbReference>
<comment type="similarity">
    <text evidence="1 5">Belongs to the universal ribosomal protein uL4 family.</text>
</comment>
<dbReference type="Pfam" id="PF00573">
    <property type="entry name" value="Ribosomal_L4"/>
    <property type="match status" value="1"/>
</dbReference>
<dbReference type="Proteomes" id="UP000020977">
    <property type="component" value="Unassembled WGS sequence"/>
</dbReference>
<protein>
    <recommendedName>
        <fullName evidence="4 5">Large ribosomal subunit protein uL4</fullName>
    </recommendedName>
</protein>
<dbReference type="GO" id="GO:0019843">
    <property type="term" value="F:rRNA binding"/>
    <property type="evidence" value="ECO:0007669"/>
    <property type="project" value="UniProtKB-UniRule"/>
</dbReference>
<keyword evidence="3 5" id="KW-0687">Ribonucleoprotein</keyword>
<sequence>MNKNTPISIQNAKYENIVKFNPDKALPEVLFEKRELKTQAIFDSILAERASRRFSTHKVKNRGEVSGTGKKPWKQKSTGKARAGSRRSPIFVGGGRAFGPTTLRNYTLKVNKKVKKLAFFGALSQLAQNHQVLVNDFSMDKISTKLLVEQLKTFKIDKLRHILIASTDTNLFLSARNLPNVELVKPNSITVESLVKTDLLIISENDIASLKKRIEDERK</sequence>
<keyword evidence="2 5" id="KW-0689">Ribosomal protein</keyword>
<feature type="region of interest" description="Disordered" evidence="6">
    <location>
        <begin position="56"/>
        <end position="86"/>
    </location>
</feature>
<dbReference type="SUPFAM" id="SSF52166">
    <property type="entry name" value="Ribosomal protein L4"/>
    <property type="match status" value="1"/>
</dbReference>
<proteinExistence type="inferred from homology"/>
<accession>A0A014NQW3</accession>
<evidence type="ECO:0000256" key="3">
    <source>
        <dbReference type="ARBA" id="ARBA00023274"/>
    </source>
</evidence>
<evidence type="ECO:0000256" key="2">
    <source>
        <dbReference type="ARBA" id="ARBA00022980"/>
    </source>
</evidence>
<dbReference type="EMBL" id="JFAD01000013">
    <property type="protein sequence ID" value="EXU61262.1"/>
    <property type="molecule type" value="Genomic_DNA"/>
</dbReference>
<dbReference type="STRING" id="1188239.MOVI_2120"/>
<dbReference type="PATRIC" id="fig|1188239.3.peg.533"/>
<dbReference type="PANTHER" id="PTHR10746">
    <property type="entry name" value="50S RIBOSOMAL PROTEIN L4"/>
    <property type="match status" value="1"/>
</dbReference>
<dbReference type="HAMAP" id="MF_01328_B">
    <property type="entry name" value="Ribosomal_uL4_B"/>
    <property type="match status" value="1"/>
</dbReference>
<dbReference type="AlphaFoldDB" id="A0A014NQW3"/>
<comment type="subunit">
    <text evidence="5">Part of the 50S ribosomal subunit.</text>
</comment>
<comment type="function">
    <text evidence="5">Forms part of the polypeptide exit tunnel.</text>
</comment>
<evidence type="ECO:0000256" key="4">
    <source>
        <dbReference type="ARBA" id="ARBA00035244"/>
    </source>
</evidence>
<name>A0A014NQW3_9BACT</name>
<feature type="compositionally biased region" description="Basic residues" evidence="6">
    <location>
        <begin position="71"/>
        <end position="85"/>
    </location>
</feature>
<dbReference type="InterPro" id="IPR013005">
    <property type="entry name" value="Ribosomal_uL4-like"/>
</dbReference>
<reference evidence="7 8" key="1">
    <citation type="submission" date="2014-03" db="EMBL/GenBank/DDBJ databases">
        <title>Genome sequence of Mycoplasma ovipneumoniae strain 14811.</title>
        <authorList>
            <person name="Sirand-Pugnet P."/>
            <person name="Breton M."/>
            <person name="Dordet-Frisoni E."/>
            <person name="Baranowski E."/>
            <person name="Barre A."/>
            <person name="Couture C."/>
            <person name="Dupuy V."/>
            <person name="Gaurivaud P."/>
            <person name="Jacob D."/>
            <person name="Lemaitre C."/>
            <person name="Manso-Silvan L."/>
            <person name="Nikolski M."/>
            <person name="Nouvel L.-X."/>
            <person name="Poumarat F."/>
            <person name="Tardy F."/>
            <person name="Thebault P."/>
            <person name="Theil S."/>
            <person name="Citti C."/>
            <person name="Thiaucourt F."/>
            <person name="Blanchard A."/>
        </authorList>
    </citation>
    <scope>NUCLEOTIDE SEQUENCE [LARGE SCALE GENOMIC DNA]</scope>
    <source>
        <strain evidence="7 8">14811</strain>
    </source>
</reference>
<keyword evidence="5" id="KW-0694">RNA-binding</keyword>
<comment type="function">
    <text evidence="5">One of the primary rRNA binding proteins, this protein initially binds near the 5'-end of the 23S rRNA. It is important during the early stages of 50S assembly. It makes multiple contacts with different domains of the 23S rRNA in the assembled 50S subunit and ribosome.</text>
</comment>
<dbReference type="GO" id="GO:0006412">
    <property type="term" value="P:translation"/>
    <property type="evidence" value="ECO:0007669"/>
    <property type="project" value="UniProtKB-UniRule"/>
</dbReference>
<evidence type="ECO:0000313" key="7">
    <source>
        <dbReference type="EMBL" id="EXU61262.1"/>
    </source>
</evidence>
<dbReference type="GO" id="GO:0005840">
    <property type="term" value="C:ribosome"/>
    <property type="evidence" value="ECO:0007669"/>
    <property type="project" value="UniProtKB-KW"/>
</dbReference>
<dbReference type="Gene3D" id="3.40.1370.10">
    <property type="match status" value="1"/>
</dbReference>
<gene>
    <name evidence="5 7" type="primary">rplD</name>
    <name evidence="7" type="ORF">MOVI_2120</name>
</gene>
<evidence type="ECO:0000313" key="8">
    <source>
        <dbReference type="Proteomes" id="UP000020977"/>
    </source>
</evidence>
<organism evidence="7 8">
    <name type="scientific">Mesomycoplasma ovipneumoniae 14811</name>
    <dbReference type="NCBI Taxonomy" id="1188239"/>
    <lineage>
        <taxon>Bacteria</taxon>
        <taxon>Bacillati</taxon>
        <taxon>Mycoplasmatota</taxon>
        <taxon>Mycoplasmoidales</taxon>
        <taxon>Metamycoplasmataceae</taxon>
        <taxon>Mesomycoplasma</taxon>
    </lineage>
</organism>